<dbReference type="PANTHER" id="PTHR43531:SF11">
    <property type="entry name" value="METHYL-ACCEPTING CHEMOTAXIS PROTEIN 3"/>
    <property type="match status" value="1"/>
</dbReference>
<dbReference type="SUPFAM" id="SSF58104">
    <property type="entry name" value="Methyl-accepting chemotaxis protein (MCP) signaling domain"/>
    <property type="match status" value="1"/>
</dbReference>
<dbReference type="InterPro" id="IPR003660">
    <property type="entry name" value="HAMP_dom"/>
</dbReference>
<dbReference type="EMBL" id="FNQN01000004">
    <property type="protein sequence ID" value="SEA30595.1"/>
    <property type="molecule type" value="Genomic_DNA"/>
</dbReference>
<proteinExistence type="inferred from homology"/>
<dbReference type="Gene3D" id="6.10.340.10">
    <property type="match status" value="1"/>
</dbReference>
<name>A0A1H4A3L0_9BACT</name>
<comment type="similarity">
    <text evidence="2">Belongs to the methyl-accepting chemotaxis (MCP) protein family.</text>
</comment>
<dbReference type="Proteomes" id="UP000199409">
    <property type="component" value="Unassembled WGS sequence"/>
</dbReference>
<evidence type="ECO:0000259" key="5">
    <source>
        <dbReference type="PROSITE" id="PS50111"/>
    </source>
</evidence>
<protein>
    <submittedName>
        <fullName evidence="7">Methyl-accepting chemotaxis protein</fullName>
    </submittedName>
</protein>
<evidence type="ECO:0000313" key="8">
    <source>
        <dbReference type="Proteomes" id="UP000199409"/>
    </source>
</evidence>
<evidence type="ECO:0000259" key="6">
    <source>
        <dbReference type="PROSITE" id="PS50885"/>
    </source>
</evidence>
<dbReference type="AlphaFoldDB" id="A0A1H4A3L0"/>
<dbReference type="GO" id="GO:0004888">
    <property type="term" value="F:transmembrane signaling receptor activity"/>
    <property type="evidence" value="ECO:0007669"/>
    <property type="project" value="TreeGrafter"/>
</dbReference>
<keyword evidence="3" id="KW-0807">Transducer</keyword>
<keyword evidence="8" id="KW-1185">Reference proteome</keyword>
<gene>
    <name evidence="7" type="ORF">SAMN05660420_01790</name>
</gene>
<reference evidence="7 8" key="1">
    <citation type="submission" date="2016-10" db="EMBL/GenBank/DDBJ databases">
        <authorList>
            <person name="de Groot N.N."/>
        </authorList>
    </citation>
    <scope>NUCLEOTIDE SEQUENCE [LARGE SCALE GENOMIC DNA]</scope>
    <source>
        <strain evidence="7 8">DSM 7343</strain>
    </source>
</reference>
<dbReference type="SMART" id="SM00304">
    <property type="entry name" value="HAMP"/>
    <property type="match status" value="1"/>
</dbReference>
<dbReference type="InterPro" id="IPR051310">
    <property type="entry name" value="MCP_chemotaxis"/>
</dbReference>
<dbReference type="InterPro" id="IPR004089">
    <property type="entry name" value="MCPsignal_dom"/>
</dbReference>
<keyword evidence="1" id="KW-0145">Chemotaxis</keyword>
<dbReference type="Pfam" id="PF00015">
    <property type="entry name" value="MCPsignal"/>
    <property type="match status" value="1"/>
</dbReference>
<evidence type="ECO:0000256" key="1">
    <source>
        <dbReference type="ARBA" id="ARBA00022500"/>
    </source>
</evidence>
<feature type="domain" description="Methyl-accepting transducer" evidence="5">
    <location>
        <begin position="452"/>
        <end position="681"/>
    </location>
</feature>
<dbReference type="GO" id="GO:0007165">
    <property type="term" value="P:signal transduction"/>
    <property type="evidence" value="ECO:0007669"/>
    <property type="project" value="UniProtKB-KW"/>
</dbReference>
<evidence type="ECO:0000313" key="7">
    <source>
        <dbReference type="EMBL" id="SEA30595.1"/>
    </source>
</evidence>
<dbReference type="STRING" id="37625.SAMN05660420_01790"/>
<evidence type="ECO:0000256" key="2">
    <source>
        <dbReference type="ARBA" id="ARBA00029447"/>
    </source>
</evidence>
<feature type="region of interest" description="Disordered" evidence="4">
    <location>
        <begin position="496"/>
        <end position="523"/>
    </location>
</feature>
<dbReference type="GO" id="GO:0005886">
    <property type="term" value="C:plasma membrane"/>
    <property type="evidence" value="ECO:0007669"/>
    <property type="project" value="TreeGrafter"/>
</dbReference>
<feature type="domain" description="HAMP" evidence="6">
    <location>
        <begin position="360"/>
        <end position="412"/>
    </location>
</feature>
<dbReference type="PROSITE" id="PS50111">
    <property type="entry name" value="CHEMOTAXIS_TRANSDUC_2"/>
    <property type="match status" value="1"/>
</dbReference>
<dbReference type="Pfam" id="PF00672">
    <property type="entry name" value="HAMP"/>
    <property type="match status" value="1"/>
</dbReference>
<evidence type="ECO:0000256" key="3">
    <source>
        <dbReference type="PROSITE-ProRule" id="PRU00284"/>
    </source>
</evidence>
<dbReference type="SMART" id="SM00283">
    <property type="entry name" value="MA"/>
    <property type="match status" value="1"/>
</dbReference>
<dbReference type="PROSITE" id="PS50885">
    <property type="entry name" value="HAMP"/>
    <property type="match status" value="1"/>
</dbReference>
<accession>A0A1H4A3L0</accession>
<evidence type="ECO:0000256" key="4">
    <source>
        <dbReference type="SAM" id="MobiDB-lite"/>
    </source>
</evidence>
<dbReference type="CDD" id="cd11386">
    <property type="entry name" value="MCP_signal"/>
    <property type="match status" value="1"/>
</dbReference>
<dbReference type="RefSeq" id="WP_092346993.1">
    <property type="nucleotide sequence ID" value="NZ_FNQN01000004.1"/>
</dbReference>
<organism evidence="7 8">
    <name type="scientific">Desulfuromusa kysingii</name>
    <dbReference type="NCBI Taxonomy" id="37625"/>
    <lineage>
        <taxon>Bacteria</taxon>
        <taxon>Pseudomonadati</taxon>
        <taxon>Thermodesulfobacteriota</taxon>
        <taxon>Desulfuromonadia</taxon>
        <taxon>Desulfuromonadales</taxon>
        <taxon>Geopsychrobacteraceae</taxon>
        <taxon>Desulfuromusa</taxon>
    </lineage>
</organism>
<dbReference type="Gene3D" id="1.10.287.950">
    <property type="entry name" value="Methyl-accepting chemotaxis protein"/>
    <property type="match status" value="1"/>
</dbReference>
<sequence length="719" mass="78658">MSVGKKLLGSFLVVIVLTLLMFGVSSWGTSKIRKAHETTLASMRSATNAEQQSGQLSRLLTQIEAVQQTLQGGMSRARADMLQNREKIQIFNNQEREVLSVFVKAGTAELGAFAAPHEELVVETEKNMAHVNQIAAELEELWLPRHDGLAEDLSSLKRSLLNWTLKIANMMFVQSSIDELLYEDLADSPVEQFKAGKSYQKYAADFPELKQAMEKVSLANKQLSDLANELEMLTLFNKWEEARLFYRDHFPPKIKAVMVDLDHVIALEYHILATQKEAISLFNNDLETAVAKMVVPFIAVKEELEQRQKTTGLIVADAAEKVLINNQATEIQIDHINQTSIIITIVAVLVALAMALFATRGITQPLKQANQMLTDLEEGDLDARLALTRQDELGMLGKSLDSFADNLQHEVISAFKHLAAGDFTFIAQGLVREPLAETNAALNRFMGEIRASGVQVANRSQQISKSSQSLSHGATKQASALVQVGSTLANVIDQSRQNSESAQHAHTLTQSAQNSAHTGSEEMQQVVQAMNQINVASKEIARIMKVIDEIAFQTNLLALNAAVEAARAGQHGKGFAVVAEEVRALANRSGEAASEIATLIEGSQQKVEFGVKVANSAAATLEGIDAGVSKIENLAEKIAQASRQQTQRIEEVNLGLDQIDRATQQTTANSEESAAAAEDLARQASQLHEMLETFRLVKSEILHLHSKNLPIKSAPLLVA</sequence>
<dbReference type="CDD" id="cd06225">
    <property type="entry name" value="HAMP"/>
    <property type="match status" value="1"/>
</dbReference>
<dbReference type="GO" id="GO:0006935">
    <property type="term" value="P:chemotaxis"/>
    <property type="evidence" value="ECO:0007669"/>
    <property type="project" value="UniProtKB-KW"/>
</dbReference>
<dbReference type="PANTHER" id="PTHR43531">
    <property type="entry name" value="PROTEIN ICFG"/>
    <property type="match status" value="1"/>
</dbReference>